<reference evidence="8 9" key="1">
    <citation type="submission" date="2018-03" db="EMBL/GenBank/DDBJ databases">
        <title>Genomic Encyclopedia of Archaeal and Bacterial Type Strains, Phase II (KMG-II): from individual species to whole genera.</title>
        <authorList>
            <person name="Goeker M."/>
        </authorList>
    </citation>
    <scope>NUCLEOTIDE SEQUENCE [LARGE SCALE GENOMIC DNA]</scope>
    <source>
        <strain evidence="8 9">DSM 19711</strain>
    </source>
</reference>
<accession>A0A2T0R5A4</accession>
<dbReference type="SUPFAM" id="SSF50129">
    <property type="entry name" value="GroES-like"/>
    <property type="match status" value="1"/>
</dbReference>
<proteinExistence type="inferred from homology"/>
<dbReference type="InterPro" id="IPR036291">
    <property type="entry name" value="NAD(P)-bd_dom_sf"/>
</dbReference>
<feature type="domain" description="Alcohol dehydrogenase-like C-terminal" evidence="6">
    <location>
        <begin position="183"/>
        <end position="311"/>
    </location>
</feature>
<dbReference type="SUPFAM" id="SSF51735">
    <property type="entry name" value="NAD(P)-binding Rossmann-fold domains"/>
    <property type="match status" value="1"/>
</dbReference>
<evidence type="ECO:0000256" key="4">
    <source>
        <dbReference type="ARBA" id="ARBA00022833"/>
    </source>
</evidence>
<dbReference type="GO" id="GO:0016491">
    <property type="term" value="F:oxidoreductase activity"/>
    <property type="evidence" value="ECO:0007669"/>
    <property type="project" value="UniProtKB-KW"/>
</dbReference>
<comment type="similarity">
    <text evidence="2">Belongs to the zinc-containing alcohol dehydrogenase family.</text>
</comment>
<dbReference type="AlphaFoldDB" id="A0A2T0R5A4"/>
<feature type="domain" description="Alcohol dehydrogenase-like N-terminal" evidence="7">
    <location>
        <begin position="29"/>
        <end position="140"/>
    </location>
</feature>
<dbReference type="Gene3D" id="3.40.50.720">
    <property type="entry name" value="NAD(P)-binding Rossmann-like Domain"/>
    <property type="match status" value="1"/>
</dbReference>
<keyword evidence="4" id="KW-0862">Zinc</keyword>
<protein>
    <submittedName>
        <fullName evidence="8">Alcohol dehydrogenase</fullName>
    </submittedName>
</protein>
<dbReference type="PANTHER" id="PTHR43350">
    <property type="entry name" value="NAD-DEPENDENT ALCOHOL DEHYDROGENASE"/>
    <property type="match status" value="1"/>
</dbReference>
<comment type="caution">
    <text evidence="8">The sequence shown here is derived from an EMBL/GenBank/DDBJ whole genome shotgun (WGS) entry which is preliminary data.</text>
</comment>
<evidence type="ECO:0000256" key="1">
    <source>
        <dbReference type="ARBA" id="ARBA00001947"/>
    </source>
</evidence>
<organism evidence="8 9">
    <name type="scientific">Kineococcus rhizosphaerae</name>
    <dbReference type="NCBI Taxonomy" id="559628"/>
    <lineage>
        <taxon>Bacteria</taxon>
        <taxon>Bacillati</taxon>
        <taxon>Actinomycetota</taxon>
        <taxon>Actinomycetes</taxon>
        <taxon>Kineosporiales</taxon>
        <taxon>Kineosporiaceae</taxon>
        <taxon>Kineococcus</taxon>
    </lineage>
</organism>
<comment type="cofactor">
    <cofactor evidence="1">
        <name>Zn(2+)</name>
        <dbReference type="ChEBI" id="CHEBI:29105"/>
    </cofactor>
</comment>
<evidence type="ECO:0000313" key="9">
    <source>
        <dbReference type="Proteomes" id="UP000238083"/>
    </source>
</evidence>
<dbReference type="InterPro" id="IPR011032">
    <property type="entry name" value="GroES-like_sf"/>
</dbReference>
<keyword evidence="5" id="KW-0560">Oxidoreductase</keyword>
<sequence length="353" mass="36120">MFSPDDGLRLVEVPDPSEAPVRGGGVVLDVLAAHVPAYTDVLVAGGRGGFPTPIVLGPGGIGRVRAVADDVFGVRPGDVVVVDGLFRTGRAEDPEEAILGWTGLGGDRPTPTTDRVRDVWRDGTFAQRAVLPERCLVALPGAAGHDPVRLAFLPWLAIAGEAVERGGVAAGQSVAVVGATGSLGTAALLVALSRGAGTVVAAGRDRAVLAELAALDPRVRTVALTGSREVDGPALRAAAGPVDVVVDALGAVPHAEATMSGYDAVRTDGTWVLVGGVRQDLPIPYGQFMHRRLTLRGSWMARPATTTALWRSIRAGVLDLSGLRPQVVDLADPGAALRVAAATGGPSYAVLVP</sequence>
<evidence type="ECO:0000313" key="8">
    <source>
        <dbReference type="EMBL" id="PRY15948.1"/>
    </source>
</evidence>
<keyword evidence="3" id="KW-0479">Metal-binding</keyword>
<name>A0A2T0R5A4_9ACTN</name>
<dbReference type="EMBL" id="PVZF01000004">
    <property type="protein sequence ID" value="PRY15948.1"/>
    <property type="molecule type" value="Genomic_DNA"/>
</dbReference>
<evidence type="ECO:0000256" key="3">
    <source>
        <dbReference type="ARBA" id="ARBA00022723"/>
    </source>
</evidence>
<dbReference type="PANTHER" id="PTHR43350:SF17">
    <property type="entry name" value="NAD-DEPENDENT ALCOHOL DEHYDROGENASE"/>
    <property type="match status" value="1"/>
</dbReference>
<dbReference type="GO" id="GO:0046872">
    <property type="term" value="F:metal ion binding"/>
    <property type="evidence" value="ECO:0007669"/>
    <property type="project" value="UniProtKB-KW"/>
</dbReference>
<dbReference type="Gene3D" id="3.90.180.10">
    <property type="entry name" value="Medium-chain alcohol dehydrogenases, catalytic domain"/>
    <property type="match status" value="1"/>
</dbReference>
<dbReference type="InterPro" id="IPR013154">
    <property type="entry name" value="ADH-like_N"/>
</dbReference>
<dbReference type="Pfam" id="PF08240">
    <property type="entry name" value="ADH_N"/>
    <property type="match status" value="1"/>
</dbReference>
<evidence type="ECO:0000256" key="5">
    <source>
        <dbReference type="ARBA" id="ARBA00023002"/>
    </source>
</evidence>
<evidence type="ECO:0000259" key="7">
    <source>
        <dbReference type="Pfam" id="PF08240"/>
    </source>
</evidence>
<gene>
    <name evidence="8" type="ORF">CLV37_104161</name>
</gene>
<keyword evidence="9" id="KW-1185">Reference proteome</keyword>
<evidence type="ECO:0000256" key="2">
    <source>
        <dbReference type="ARBA" id="ARBA00008072"/>
    </source>
</evidence>
<dbReference type="Pfam" id="PF00107">
    <property type="entry name" value="ADH_zinc_N"/>
    <property type="match status" value="1"/>
</dbReference>
<dbReference type="Proteomes" id="UP000238083">
    <property type="component" value="Unassembled WGS sequence"/>
</dbReference>
<evidence type="ECO:0000259" key="6">
    <source>
        <dbReference type="Pfam" id="PF00107"/>
    </source>
</evidence>
<dbReference type="InterPro" id="IPR013149">
    <property type="entry name" value="ADH-like_C"/>
</dbReference>